<sequence length="209" mass="23210">MQLSGDVPKSLIDFAGETIYDKSDISGYVFGGAEDFEACKLSNKLYSFKIEEDEINFTEIKALDSKLPSARSGSSLSTRQAKKLFVIGGMDEMAYNLDIWIANVDQNQVKWENIAINGSNPEGRYTHKTVLLGNKHVLLGGGNAMWSASFDYLTTFDPVAKEFILIETKPDQTHGFPIARKFHAVDQYENEVYLIGGCKAISTESKEVC</sequence>
<reference evidence="4" key="1">
    <citation type="submission" date="2022-11" db="UniProtKB">
        <authorList>
            <consortium name="WormBaseParasite"/>
        </authorList>
    </citation>
    <scope>IDENTIFICATION</scope>
</reference>
<proteinExistence type="predicted"/>
<dbReference type="InterPro" id="IPR052125">
    <property type="entry name" value="KLHDC10"/>
</dbReference>
<dbReference type="SUPFAM" id="SSF117281">
    <property type="entry name" value="Kelch motif"/>
    <property type="match status" value="1"/>
</dbReference>
<dbReference type="InterPro" id="IPR015915">
    <property type="entry name" value="Kelch-typ_b-propeller"/>
</dbReference>
<evidence type="ECO:0000313" key="4">
    <source>
        <dbReference type="WBParaSite" id="ACRNAN_Path_1278.g4997.t1"/>
    </source>
</evidence>
<evidence type="ECO:0000256" key="2">
    <source>
        <dbReference type="ARBA" id="ARBA00022737"/>
    </source>
</evidence>
<organism evidence="3 4">
    <name type="scientific">Acrobeloides nanus</name>
    <dbReference type="NCBI Taxonomy" id="290746"/>
    <lineage>
        <taxon>Eukaryota</taxon>
        <taxon>Metazoa</taxon>
        <taxon>Ecdysozoa</taxon>
        <taxon>Nematoda</taxon>
        <taxon>Chromadorea</taxon>
        <taxon>Rhabditida</taxon>
        <taxon>Tylenchina</taxon>
        <taxon>Cephalobomorpha</taxon>
        <taxon>Cephaloboidea</taxon>
        <taxon>Cephalobidae</taxon>
        <taxon>Acrobeloides</taxon>
    </lineage>
</organism>
<keyword evidence="1" id="KW-0880">Kelch repeat</keyword>
<dbReference type="GO" id="GO:0032874">
    <property type="term" value="P:positive regulation of stress-activated MAPK cascade"/>
    <property type="evidence" value="ECO:0007669"/>
    <property type="project" value="TreeGrafter"/>
</dbReference>
<dbReference type="PANTHER" id="PTHR46428:SF1">
    <property type="entry name" value="KELCH DOMAIN-CONTAINING PROTEIN 10"/>
    <property type="match status" value="1"/>
</dbReference>
<dbReference type="Pfam" id="PF24681">
    <property type="entry name" value="Kelch_KLHDC2_KLHL20_DRC7"/>
    <property type="match status" value="1"/>
</dbReference>
<dbReference type="Proteomes" id="UP000887540">
    <property type="component" value="Unplaced"/>
</dbReference>
<protein>
    <submittedName>
        <fullName evidence="4">Uncharacterized protein</fullName>
    </submittedName>
</protein>
<keyword evidence="2" id="KW-0677">Repeat</keyword>
<dbReference type="WBParaSite" id="ACRNAN_Path_1278.g4997.t1">
    <property type="protein sequence ID" value="ACRNAN_Path_1278.g4997.t1"/>
    <property type="gene ID" value="ACRNAN_Path_1278.g4997"/>
</dbReference>
<dbReference type="AlphaFoldDB" id="A0A914BY87"/>
<evidence type="ECO:0000256" key="1">
    <source>
        <dbReference type="ARBA" id="ARBA00022441"/>
    </source>
</evidence>
<dbReference type="Gene3D" id="2.120.10.80">
    <property type="entry name" value="Kelch-type beta propeller"/>
    <property type="match status" value="1"/>
</dbReference>
<dbReference type="PANTHER" id="PTHR46428">
    <property type="entry name" value="KELCH DOMAIN-CONTAINING PROTEIN 10"/>
    <property type="match status" value="1"/>
</dbReference>
<keyword evidence="3" id="KW-1185">Reference proteome</keyword>
<accession>A0A914BY87</accession>
<evidence type="ECO:0000313" key="3">
    <source>
        <dbReference type="Proteomes" id="UP000887540"/>
    </source>
</evidence>
<name>A0A914BY87_9BILA</name>